<evidence type="ECO:0000313" key="3">
    <source>
        <dbReference type="Proteomes" id="UP001286313"/>
    </source>
</evidence>
<organism evidence="2 3">
    <name type="scientific">Petrolisthes cinctipes</name>
    <name type="common">Flat porcelain crab</name>
    <dbReference type="NCBI Taxonomy" id="88211"/>
    <lineage>
        <taxon>Eukaryota</taxon>
        <taxon>Metazoa</taxon>
        <taxon>Ecdysozoa</taxon>
        <taxon>Arthropoda</taxon>
        <taxon>Crustacea</taxon>
        <taxon>Multicrustacea</taxon>
        <taxon>Malacostraca</taxon>
        <taxon>Eumalacostraca</taxon>
        <taxon>Eucarida</taxon>
        <taxon>Decapoda</taxon>
        <taxon>Pleocyemata</taxon>
        <taxon>Anomura</taxon>
        <taxon>Galatheoidea</taxon>
        <taxon>Porcellanidae</taxon>
        <taxon>Petrolisthes</taxon>
    </lineage>
</organism>
<evidence type="ECO:0000313" key="2">
    <source>
        <dbReference type="EMBL" id="KAK3850606.1"/>
    </source>
</evidence>
<sequence length="285" mass="31513">MVKRWGEEGEAFGGQEGDNLSFNGKPTGAKVRTSWCDERDGLECEGKQVRVRKETNHSQKRDRSWSGMETRWQWLEWGWQVAVAGMEMAGGSGWNVDGRWQGLEWGWQVAGAGMGYGTWQGLEWRCTNHHPSLLTLSPPIPPYPITTHPSLSYHHPSLLILSPPNPPGPATPPYPITTHPSLPYHHPPLLTLSPTTPVSPAPPTPPYPITTHPIPPYPITTQPTPVSPGPGGDNNIWTPLRDSVKRENKATVASWSGCQDGYSQSLVRLYTVVVVVVVMVVEVHY</sequence>
<dbReference type="AlphaFoldDB" id="A0AAE1BH63"/>
<keyword evidence="3" id="KW-1185">Reference proteome</keyword>
<dbReference type="EMBL" id="JAWQEG010008291">
    <property type="protein sequence ID" value="KAK3850606.1"/>
    <property type="molecule type" value="Genomic_DNA"/>
</dbReference>
<accession>A0AAE1BH63</accession>
<dbReference type="Proteomes" id="UP001286313">
    <property type="component" value="Unassembled WGS sequence"/>
</dbReference>
<reference evidence="2" key="1">
    <citation type="submission" date="2023-10" db="EMBL/GenBank/DDBJ databases">
        <title>Genome assemblies of two species of porcelain crab, Petrolisthes cinctipes and Petrolisthes manimaculis (Anomura: Porcellanidae).</title>
        <authorList>
            <person name="Angst P."/>
        </authorList>
    </citation>
    <scope>NUCLEOTIDE SEQUENCE</scope>
    <source>
        <strain evidence="2">PB745_01</strain>
        <tissue evidence="2">Gill</tissue>
    </source>
</reference>
<protein>
    <submittedName>
        <fullName evidence="2">Uncharacterized protein</fullName>
    </submittedName>
</protein>
<evidence type="ECO:0000256" key="1">
    <source>
        <dbReference type="SAM" id="MobiDB-lite"/>
    </source>
</evidence>
<name>A0AAE1BH63_PETCI</name>
<gene>
    <name evidence="2" type="ORF">Pcinc_042703</name>
</gene>
<comment type="caution">
    <text evidence="2">The sequence shown here is derived from an EMBL/GenBank/DDBJ whole genome shotgun (WGS) entry which is preliminary data.</text>
</comment>
<feature type="region of interest" description="Disordered" evidence="1">
    <location>
        <begin position="1"/>
        <end position="25"/>
    </location>
</feature>
<proteinExistence type="predicted"/>